<organism evidence="1 2">
    <name type="scientific">Marchantia polymorpha</name>
    <name type="common">Common liverwort</name>
    <name type="synonym">Marchantia aquatica</name>
    <dbReference type="NCBI Taxonomy" id="3197"/>
    <lineage>
        <taxon>Eukaryota</taxon>
        <taxon>Viridiplantae</taxon>
        <taxon>Streptophyta</taxon>
        <taxon>Embryophyta</taxon>
        <taxon>Marchantiophyta</taxon>
        <taxon>Marchantiopsida</taxon>
        <taxon>Marchantiidae</taxon>
        <taxon>Marchantiales</taxon>
        <taxon>Marchantiaceae</taxon>
        <taxon>Marchantia</taxon>
    </lineage>
</organism>
<gene>
    <name evidence="1" type="ORF">MARPO_0007s0256</name>
</gene>
<dbReference type="Gramene" id="Mp3g02680.1">
    <property type="protein sequence ID" value="Mp3g02680.1.cds"/>
    <property type="gene ID" value="Mp3g02680"/>
</dbReference>
<evidence type="ECO:0000313" key="1">
    <source>
        <dbReference type="EMBL" id="PTQ47894.1"/>
    </source>
</evidence>
<sequence length="75" mass="8576">MARSFELHNQVVEFFGGKKLPHTVRNKHSLMLLISSSYSSSREVDRGFEGQWRASFESLSGEDSVESAKQKRLDE</sequence>
<dbReference type="EMBL" id="KZ772679">
    <property type="protein sequence ID" value="PTQ47894.1"/>
    <property type="molecule type" value="Genomic_DNA"/>
</dbReference>
<dbReference type="Proteomes" id="UP000244005">
    <property type="component" value="Unassembled WGS sequence"/>
</dbReference>
<protein>
    <submittedName>
        <fullName evidence="1">Uncharacterized protein</fullName>
    </submittedName>
</protein>
<keyword evidence="2" id="KW-1185">Reference proteome</keyword>
<reference evidence="2" key="1">
    <citation type="journal article" date="2017" name="Cell">
        <title>Insights into land plant evolution garnered from the Marchantia polymorpha genome.</title>
        <authorList>
            <person name="Bowman J.L."/>
            <person name="Kohchi T."/>
            <person name="Yamato K.T."/>
            <person name="Jenkins J."/>
            <person name="Shu S."/>
            <person name="Ishizaki K."/>
            <person name="Yamaoka S."/>
            <person name="Nishihama R."/>
            <person name="Nakamura Y."/>
            <person name="Berger F."/>
            <person name="Adam C."/>
            <person name="Aki S.S."/>
            <person name="Althoff F."/>
            <person name="Araki T."/>
            <person name="Arteaga-Vazquez M.A."/>
            <person name="Balasubrmanian S."/>
            <person name="Barry K."/>
            <person name="Bauer D."/>
            <person name="Boehm C.R."/>
            <person name="Briginshaw L."/>
            <person name="Caballero-Perez J."/>
            <person name="Catarino B."/>
            <person name="Chen F."/>
            <person name="Chiyoda S."/>
            <person name="Chovatia M."/>
            <person name="Davies K.M."/>
            <person name="Delmans M."/>
            <person name="Demura T."/>
            <person name="Dierschke T."/>
            <person name="Dolan L."/>
            <person name="Dorantes-Acosta A.E."/>
            <person name="Eklund D.M."/>
            <person name="Florent S.N."/>
            <person name="Flores-Sandoval E."/>
            <person name="Fujiyama A."/>
            <person name="Fukuzawa H."/>
            <person name="Galik B."/>
            <person name="Grimanelli D."/>
            <person name="Grimwood J."/>
            <person name="Grossniklaus U."/>
            <person name="Hamada T."/>
            <person name="Haseloff J."/>
            <person name="Hetherington A.J."/>
            <person name="Higo A."/>
            <person name="Hirakawa Y."/>
            <person name="Hundley H.N."/>
            <person name="Ikeda Y."/>
            <person name="Inoue K."/>
            <person name="Inoue S.I."/>
            <person name="Ishida S."/>
            <person name="Jia Q."/>
            <person name="Kakita M."/>
            <person name="Kanazawa T."/>
            <person name="Kawai Y."/>
            <person name="Kawashima T."/>
            <person name="Kennedy M."/>
            <person name="Kinose K."/>
            <person name="Kinoshita T."/>
            <person name="Kohara Y."/>
            <person name="Koide E."/>
            <person name="Komatsu K."/>
            <person name="Kopischke S."/>
            <person name="Kubo M."/>
            <person name="Kyozuka J."/>
            <person name="Lagercrantz U."/>
            <person name="Lin S.S."/>
            <person name="Lindquist E."/>
            <person name="Lipzen A.M."/>
            <person name="Lu C.W."/>
            <person name="De Luna E."/>
            <person name="Martienssen R.A."/>
            <person name="Minamino N."/>
            <person name="Mizutani M."/>
            <person name="Mizutani M."/>
            <person name="Mochizuki N."/>
            <person name="Monte I."/>
            <person name="Mosher R."/>
            <person name="Nagasaki H."/>
            <person name="Nakagami H."/>
            <person name="Naramoto S."/>
            <person name="Nishitani K."/>
            <person name="Ohtani M."/>
            <person name="Okamoto T."/>
            <person name="Okumura M."/>
            <person name="Phillips J."/>
            <person name="Pollak B."/>
            <person name="Reinders A."/>
            <person name="Rovekamp M."/>
            <person name="Sano R."/>
            <person name="Sawa S."/>
            <person name="Schmid M.W."/>
            <person name="Shirakawa M."/>
            <person name="Solano R."/>
            <person name="Spunde A."/>
            <person name="Suetsugu N."/>
            <person name="Sugano S."/>
            <person name="Sugiyama A."/>
            <person name="Sun R."/>
            <person name="Suzuki Y."/>
            <person name="Takenaka M."/>
            <person name="Takezawa D."/>
            <person name="Tomogane H."/>
            <person name="Tsuzuki M."/>
            <person name="Ueda T."/>
            <person name="Umeda M."/>
            <person name="Ward J.M."/>
            <person name="Watanabe Y."/>
            <person name="Yazaki K."/>
            <person name="Yokoyama R."/>
            <person name="Yoshitake Y."/>
            <person name="Yotsui I."/>
            <person name="Zachgo S."/>
            <person name="Schmutz J."/>
        </authorList>
    </citation>
    <scope>NUCLEOTIDE SEQUENCE [LARGE SCALE GENOMIC DNA]</scope>
    <source>
        <strain evidence="2">Tak-1</strain>
    </source>
</reference>
<accession>A0A2R6XP53</accession>
<name>A0A2R6XP53_MARPO</name>
<dbReference type="AlphaFoldDB" id="A0A2R6XP53"/>
<evidence type="ECO:0000313" key="2">
    <source>
        <dbReference type="Proteomes" id="UP000244005"/>
    </source>
</evidence>
<proteinExistence type="predicted"/>